<evidence type="ECO:0000256" key="2">
    <source>
        <dbReference type="SAM" id="SignalP"/>
    </source>
</evidence>
<evidence type="ECO:0000313" key="3">
    <source>
        <dbReference type="EMBL" id="EQB55119.1"/>
    </source>
</evidence>
<feature type="chain" id="PRO_5004579338" evidence="2">
    <location>
        <begin position="18"/>
        <end position="178"/>
    </location>
</feature>
<dbReference type="HOGENOM" id="CLU_1510479_0_0_1"/>
<proteinExistence type="predicted"/>
<keyword evidence="2" id="KW-0732">Signal</keyword>
<comment type="caution">
    <text evidence="3">The sequence shown here is derived from an EMBL/GenBank/DDBJ whole genome shotgun (WGS) entry which is preliminary data.</text>
</comment>
<feature type="region of interest" description="Disordered" evidence="1">
    <location>
        <begin position="154"/>
        <end position="178"/>
    </location>
</feature>
<dbReference type="EMBL" id="AMYD01001000">
    <property type="protein sequence ID" value="EQB55119.1"/>
    <property type="molecule type" value="Genomic_DNA"/>
</dbReference>
<dbReference type="Proteomes" id="UP000015530">
    <property type="component" value="Unassembled WGS sequence"/>
</dbReference>
<protein>
    <submittedName>
        <fullName evidence="3">Uncharacterized protein</fullName>
    </submittedName>
</protein>
<feature type="signal peptide" evidence="2">
    <location>
        <begin position="1"/>
        <end position="17"/>
    </location>
</feature>
<evidence type="ECO:0000313" key="4">
    <source>
        <dbReference type="Proteomes" id="UP000015530"/>
    </source>
</evidence>
<evidence type="ECO:0000256" key="1">
    <source>
        <dbReference type="SAM" id="MobiDB-lite"/>
    </source>
</evidence>
<organism evidence="3 4">
    <name type="scientific">Colletotrichum gloeosporioides (strain Cg-14)</name>
    <name type="common">Anthracnose fungus</name>
    <name type="synonym">Glomerella cingulata</name>
    <dbReference type="NCBI Taxonomy" id="1237896"/>
    <lineage>
        <taxon>Eukaryota</taxon>
        <taxon>Fungi</taxon>
        <taxon>Dikarya</taxon>
        <taxon>Ascomycota</taxon>
        <taxon>Pezizomycotina</taxon>
        <taxon>Sordariomycetes</taxon>
        <taxon>Hypocreomycetidae</taxon>
        <taxon>Glomerellales</taxon>
        <taxon>Glomerellaceae</taxon>
        <taxon>Colletotrichum</taxon>
        <taxon>Colletotrichum gloeosporioides species complex</taxon>
    </lineage>
</organism>
<reference evidence="4" key="1">
    <citation type="journal article" date="2013" name="Mol. Plant Microbe Interact.">
        <title>Global aspects of pacC regulation of pathogenicity genes in Colletotrichum gloeosporioides as revealed by transcriptome analysis.</title>
        <authorList>
            <person name="Alkan N."/>
            <person name="Meng X."/>
            <person name="Friedlander G."/>
            <person name="Reuveni E."/>
            <person name="Sukno S."/>
            <person name="Sherman A."/>
            <person name="Thon M."/>
            <person name="Fluhr R."/>
            <person name="Prusky D."/>
        </authorList>
    </citation>
    <scope>NUCLEOTIDE SEQUENCE [LARGE SCALE GENOMIC DNA]</scope>
    <source>
        <strain evidence="4">Cg-14</strain>
    </source>
</reference>
<accession>T0KSP9</accession>
<name>T0KSP9_COLGC</name>
<sequence>MTAWGFTALAACPSVSAQVASFLLLNCVAGAGETSGPQAAQLTQPSAPPFSPVTDARALHGVRGGDDVFPARCRCLDGPKHLDERSVAAVAYSTFPGAQNVSSPTSGSRGEMLCVASHFLDRRNVCSLPSVTGKIASSDSAPWLADFADALSHSRPAAQPPQSLLLWRGRPLPPLPPS</sequence>
<dbReference type="AlphaFoldDB" id="T0KSP9"/>
<gene>
    <name evidence="3" type="ORF">CGLO_04981</name>
</gene>